<evidence type="ECO:0000313" key="4">
    <source>
        <dbReference type="Proteomes" id="UP000295418"/>
    </source>
</evidence>
<dbReference type="SUPFAM" id="SSF55961">
    <property type="entry name" value="Bet v1-like"/>
    <property type="match status" value="1"/>
</dbReference>
<sequence length="155" mass="17715">MEDCPVGTVRIPDLSSRPFHLKTERMMEAAPEVLYKAWTQLFDHWFAAPGSVIMQGEVNSVFFFETEFEGRRHPHYGRFLRLEEERLIELTWVTGAGGTKGAETIVTIELEPNGTGTYLCLTHAGFPDEESRDGHTQAWPFVLEQLDNRMKEIGQ</sequence>
<dbReference type="InterPro" id="IPR013538">
    <property type="entry name" value="ASHA1/2-like_C"/>
</dbReference>
<dbReference type="EMBL" id="SKFG01000028">
    <property type="protein sequence ID" value="TCZ74019.1"/>
    <property type="molecule type" value="Genomic_DNA"/>
</dbReference>
<evidence type="ECO:0000259" key="2">
    <source>
        <dbReference type="Pfam" id="PF08327"/>
    </source>
</evidence>
<dbReference type="InterPro" id="IPR023393">
    <property type="entry name" value="START-like_dom_sf"/>
</dbReference>
<dbReference type="Proteomes" id="UP000295418">
    <property type="component" value="Unassembled WGS sequence"/>
</dbReference>
<dbReference type="OrthoDB" id="9803476at2"/>
<gene>
    <name evidence="3" type="ORF">E0485_20295</name>
</gene>
<comment type="caution">
    <text evidence="3">The sequence shown here is derived from an EMBL/GenBank/DDBJ whole genome shotgun (WGS) entry which is preliminary data.</text>
</comment>
<evidence type="ECO:0000313" key="3">
    <source>
        <dbReference type="EMBL" id="TCZ74019.1"/>
    </source>
</evidence>
<accession>A0A4R4E3M0</accession>
<evidence type="ECO:0000256" key="1">
    <source>
        <dbReference type="ARBA" id="ARBA00006817"/>
    </source>
</evidence>
<reference evidence="3 4" key="1">
    <citation type="submission" date="2019-03" db="EMBL/GenBank/DDBJ databases">
        <authorList>
            <person name="Kim M.K.M."/>
        </authorList>
    </citation>
    <scope>NUCLEOTIDE SEQUENCE [LARGE SCALE GENOMIC DNA]</scope>
    <source>
        <strain evidence="3 4">18JY21-1</strain>
    </source>
</reference>
<dbReference type="CDD" id="cd07814">
    <property type="entry name" value="SRPBCC_CalC_Aha1-like"/>
    <property type="match status" value="1"/>
</dbReference>
<dbReference type="AlphaFoldDB" id="A0A4R4E3M0"/>
<dbReference type="Gene3D" id="3.30.530.20">
    <property type="match status" value="1"/>
</dbReference>
<proteinExistence type="inferred from homology"/>
<name>A0A4R4E3M0_9BACL</name>
<protein>
    <submittedName>
        <fullName evidence="3">SRPBCC domain-containing protein</fullName>
    </submittedName>
</protein>
<comment type="similarity">
    <text evidence="1">Belongs to the AHA1 family.</text>
</comment>
<feature type="domain" description="Activator of Hsp90 ATPase homologue 1/2-like C-terminal" evidence="2">
    <location>
        <begin position="29"/>
        <end position="149"/>
    </location>
</feature>
<dbReference type="Pfam" id="PF08327">
    <property type="entry name" value="AHSA1"/>
    <property type="match status" value="1"/>
</dbReference>
<keyword evidence="4" id="KW-1185">Reference proteome</keyword>
<organism evidence="3 4">
    <name type="scientific">Paenibacillus albiflavus</name>
    <dbReference type="NCBI Taxonomy" id="2545760"/>
    <lineage>
        <taxon>Bacteria</taxon>
        <taxon>Bacillati</taxon>
        <taxon>Bacillota</taxon>
        <taxon>Bacilli</taxon>
        <taxon>Bacillales</taxon>
        <taxon>Paenibacillaceae</taxon>
        <taxon>Paenibacillus</taxon>
    </lineage>
</organism>